<accession>A0A937F730</accession>
<dbReference type="Gene3D" id="2.60.40.740">
    <property type="match status" value="2"/>
</dbReference>
<evidence type="ECO:0000313" key="6">
    <source>
        <dbReference type="EMBL" id="MBL3655829.1"/>
    </source>
</evidence>
<keyword evidence="7" id="KW-1185">Reference proteome</keyword>
<dbReference type="InterPro" id="IPR025667">
    <property type="entry name" value="SprB_repeat"/>
</dbReference>
<dbReference type="GO" id="GO:0009055">
    <property type="term" value="F:electron transfer activity"/>
    <property type="evidence" value="ECO:0007669"/>
    <property type="project" value="InterPro"/>
</dbReference>
<protein>
    <submittedName>
        <fullName evidence="6">Cytochrome c</fullName>
    </submittedName>
</protein>
<evidence type="ECO:0000256" key="1">
    <source>
        <dbReference type="ARBA" id="ARBA00022617"/>
    </source>
</evidence>
<dbReference type="PROSITE" id="PS51007">
    <property type="entry name" value="CYTC"/>
    <property type="match status" value="1"/>
</dbReference>
<name>A0A937F730_9BACT</name>
<proteinExistence type="predicted"/>
<evidence type="ECO:0000256" key="4">
    <source>
        <dbReference type="PROSITE-ProRule" id="PRU00433"/>
    </source>
</evidence>
<organism evidence="6 7">
    <name type="scientific">Fulvivirga sediminis</name>
    <dbReference type="NCBI Taxonomy" id="2803949"/>
    <lineage>
        <taxon>Bacteria</taxon>
        <taxon>Pseudomonadati</taxon>
        <taxon>Bacteroidota</taxon>
        <taxon>Cytophagia</taxon>
        <taxon>Cytophagales</taxon>
        <taxon>Fulvivirgaceae</taxon>
        <taxon>Fulvivirga</taxon>
    </lineage>
</organism>
<dbReference type="SUPFAM" id="SSF46626">
    <property type="entry name" value="Cytochrome c"/>
    <property type="match status" value="1"/>
</dbReference>
<dbReference type="InterPro" id="IPR036909">
    <property type="entry name" value="Cyt_c-like_dom_sf"/>
</dbReference>
<reference evidence="6" key="1">
    <citation type="submission" date="2021-01" db="EMBL/GenBank/DDBJ databases">
        <title>Fulvivirga kasyanovii gen. nov., sp nov., a novel member of the phylum Bacteroidetes isolated from seawater in a mussel farm.</title>
        <authorList>
            <person name="Zhao L.-H."/>
            <person name="Wang Z.-J."/>
        </authorList>
    </citation>
    <scope>NUCLEOTIDE SEQUENCE</scope>
    <source>
        <strain evidence="6">2943</strain>
    </source>
</reference>
<keyword evidence="3 4" id="KW-0408">Iron</keyword>
<dbReference type="AlphaFoldDB" id="A0A937F730"/>
<evidence type="ECO:0000256" key="3">
    <source>
        <dbReference type="ARBA" id="ARBA00023004"/>
    </source>
</evidence>
<evidence type="ECO:0000256" key="2">
    <source>
        <dbReference type="ARBA" id="ARBA00022723"/>
    </source>
</evidence>
<comment type="caution">
    <text evidence="6">The sequence shown here is derived from an EMBL/GenBank/DDBJ whole genome shotgun (WGS) entry which is preliminary data.</text>
</comment>
<dbReference type="EMBL" id="JAESIY010000003">
    <property type="protein sequence ID" value="MBL3655829.1"/>
    <property type="molecule type" value="Genomic_DNA"/>
</dbReference>
<dbReference type="GO" id="GO:0020037">
    <property type="term" value="F:heme binding"/>
    <property type="evidence" value="ECO:0007669"/>
    <property type="project" value="InterPro"/>
</dbReference>
<sequence length="255" mass="26370">MKKTINLLLAGLLLGCTPDRVTPQVDCTGSDLELAFTVKKSGCQEDSGEIQITGTGGELPYQFFINDKSSDSGDFNGLSAGVYSAKVQDAKGCIVEGQVSVDNEDGVNIVSVKSENTPCGKDGGTITIAATGGSLPYTFKMADGKTSDTGEFSGLGVGNYDISVTDNNGCSSQQQVSIIADISLINDIMPIIKSNCVGCHSGRVSPNLSTAEGVIANATRVRNITKAGDMPPSGPLSDDKIDEIACWVSSGALNN</sequence>
<evidence type="ECO:0000313" key="7">
    <source>
        <dbReference type="Proteomes" id="UP000659388"/>
    </source>
</evidence>
<gene>
    <name evidence="6" type="ORF">JL102_06790</name>
</gene>
<feature type="domain" description="Cytochrome c" evidence="5">
    <location>
        <begin position="180"/>
        <end position="252"/>
    </location>
</feature>
<keyword evidence="1 4" id="KW-0349">Heme</keyword>
<dbReference type="PROSITE" id="PS51257">
    <property type="entry name" value="PROKAR_LIPOPROTEIN"/>
    <property type="match status" value="1"/>
</dbReference>
<dbReference type="Pfam" id="PF13573">
    <property type="entry name" value="SprB"/>
    <property type="match status" value="1"/>
</dbReference>
<dbReference type="GO" id="GO:0046872">
    <property type="term" value="F:metal ion binding"/>
    <property type="evidence" value="ECO:0007669"/>
    <property type="project" value="UniProtKB-KW"/>
</dbReference>
<dbReference type="Proteomes" id="UP000659388">
    <property type="component" value="Unassembled WGS sequence"/>
</dbReference>
<dbReference type="InterPro" id="IPR009056">
    <property type="entry name" value="Cyt_c-like_dom"/>
</dbReference>
<evidence type="ECO:0000259" key="5">
    <source>
        <dbReference type="PROSITE" id="PS51007"/>
    </source>
</evidence>
<dbReference type="Pfam" id="PF13442">
    <property type="entry name" value="Cytochrome_CBB3"/>
    <property type="match status" value="1"/>
</dbReference>
<keyword evidence="2 4" id="KW-0479">Metal-binding</keyword>
<dbReference type="RefSeq" id="WP_202243509.1">
    <property type="nucleotide sequence ID" value="NZ_JAESIY010000003.1"/>
</dbReference>